<dbReference type="AlphaFoldDB" id="A0A383VTC0"/>
<dbReference type="EMBL" id="FNXT01000806">
    <property type="protein sequence ID" value="SZX67646.1"/>
    <property type="molecule type" value="Genomic_DNA"/>
</dbReference>
<evidence type="ECO:0000313" key="1">
    <source>
        <dbReference type="EMBL" id="SZX67646.1"/>
    </source>
</evidence>
<keyword evidence="2" id="KW-1185">Reference proteome</keyword>
<gene>
    <name evidence="1" type="ORF">BQ4739_LOCUS8019</name>
</gene>
<proteinExistence type="predicted"/>
<name>A0A383VTC0_TETOB</name>
<organism evidence="1 2">
    <name type="scientific">Tetradesmus obliquus</name>
    <name type="common">Green alga</name>
    <name type="synonym">Acutodesmus obliquus</name>
    <dbReference type="NCBI Taxonomy" id="3088"/>
    <lineage>
        <taxon>Eukaryota</taxon>
        <taxon>Viridiplantae</taxon>
        <taxon>Chlorophyta</taxon>
        <taxon>core chlorophytes</taxon>
        <taxon>Chlorophyceae</taxon>
        <taxon>CS clade</taxon>
        <taxon>Sphaeropleales</taxon>
        <taxon>Scenedesmaceae</taxon>
        <taxon>Tetradesmus</taxon>
    </lineage>
</organism>
<accession>A0A383VTC0</accession>
<sequence>MAEKVSNKSVYDLQRKELKNRTEVKFDTGLKVGCNFSDQSNLVSVDAERGAYKFGYDFQKEDAVFQYTRKNSAGTFKFRQVVPNMHWEVVPSPVVELSTKLLDSGKLKDSLKLVYDFHHRFAYYTETLKYNKQFKVRVAGDSKSTDTALCVGYKPDKRWVKSVKLVQTAATGPLLSYKLKPAEGWKLATEASLRSRTLAGSMTFKALKGDAELVLDAAVPLPGNSSGKVKLLRKAGVKVDFKF</sequence>
<evidence type="ECO:0000313" key="2">
    <source>
        <dbReference type="Proteomes" id="UP000256970"/>
    </source>
</evidence>
<reference evidence="1 2" key="1">
    <citation type="submission" date="2016-10" db="EMBL/GenBank/DDBJ databases">
        <authorList>
            <person name="Cai Z."/>
        </authorList>
    </citation>
    <scope>NUCLEOTIDE SEQUENCE [LARGE SCALE GENOMIC DNA]</scope>
</reference>
<dbReference type="Proteomes" id="UP000256970">
    <property type="component" value="Unassembled WGS sequence"/>
</dbReference>
<protein>
    <submittedName>
        <fullName evidence="1">Uncharacterized protein</fullName>
    </submittedName>
</protein>